<dbReference type="GO" id="GO:0007165">
    <property type="term" value="P:signal transduction"/>
    <property type="evidence" value="ECO:0007669"/>
    <property type="project" value="InterPro"/>
</dbReference>
<evidence type="ECO:0000256" key="1">
    <source>
        <dbReference type="SAM" id="Phobius"/>
    </source>
</evidence>
<sequence>MKIGTKVNIILMIVFIGGILISGTVFSSVLEQKAQNEVKDKGLILIQIANSVRQYTNDRVQPLLLPKVETQDQFIPESIPSYSVREVFENLRKNPEYSDFIYKDATLDPTNLRDKADAFEADLVQRFRKEPKLETLYGFRNISGEKLFYSARPLKITEQSCLQCHSSPELAPKSQLLAYGKKNGFGWKLNDIVTSQIVYVPAEEIFTSSNRSFLLVIGVLTIIFTAIVFVMNRLLTKTVLQRIKKISMVAEQVSVGDMNADFGKQAKDEIGGLAEAFNRMKYSLEIALNMLNNK</sequence>
<gene>
    <name evidence="3" type="ORF">KME60_29285</name>
</gene>
<protein>
    <submittedName>
        <fullName evidence="3">DUF3365 domain-containing protein</fullName>
    </submittedName>
</protein>
<keyword evidence="1" id="KW-0472">Membrane</keyword>
<dbReference type="Pfam" id="PF00672">
    <property type="entry name" value="HAMP"/>
    <property type="match status" value="1"/>
</dbReference>
<dbReference type="Pfam" id="PF11845">
    <property type="entry name" value="Tll0287-like"/>
    <property type="match status" value="1"/>
</dbReference>
<comment type="caution">
    <text evidence="3">The sequence shown here is derived from an EMBL/GenBank/DDBJ whole genome shotgun (WGS) entry which is preliminary data.</text>
</comment>
<feature type="transmembrane region" description="Helical" evidence="1">
    <location>
        <begin position="213"/>
        <end position="235"/>
    </location>
</feature>
<dbReference type="InterPro" id="IPR021796">
    <property type="entry name" value="Tll0287-like_dom"/>
</dbReference>
<dbReference type="SMART" id="SM00304">
    <property type="entry name" value="HAMP"/>
    <property type="match status" value="1"/>
</dbReference>
<feature type="domain" description="HAMP" evidence="2">
    <location>
        <begin position="237"/>
        <end position="289"/>
    </location>
</feature>
<dbReference type="EMBL" id="JAHHGZ010000044">
    <property type="protein sequence ID" value="MBW4671405.1"/>
    <property type="molecule type" value="Genomic_DNA"/>
</dbReference>
<reference evidence="3" key="2">
    <citation type="journal article" date="2022" name="Microbiol. Resour. Announc.">
        <title>Metagenome Sequencing to Explore Phylogenomics of Terrestrial Cyanobacteria.</title>
        <authorList>
            <person name="Ward R.D."/>
            <person name="Stajich J.E."/>
            <person name="Johansen J.R."/>
            <person name="Huntemann M."/>
            <person name="Clum A."/>
            <person name="Foster B."/>
            <person name="Foster B."/>
            <person name="Roux S."/>
            <person name="Palaniappan K."/>
            <person name="Varghese N."/>
            <person name="Mukherjee S."/>
            <person name="Reddy T.B.K."/>
            <person name="Daum C."/>
            <person name="Copeland A."/>
            <person name="Chen I.A."/>
            <person name="Ivanova N.N."/>
            <person name="Kyrpides N.C."/>
            <person name="Shapiro N."/>
            <person name="Eloe-Fadrosh E.A."/>
            <person name="Pietrasiak N."/>
        </authorList>
    </citation>
    <scope>NUCLEOTIDE SEQUENCE</scope>
    <source>
        <strain evidence="3">GSE-NOS-MK-12-04C</strain>
    </source>
</reference>
<keyword evidence="1" id="KW-0812">Transmembrane</keyword>
<accession>A0A951QSN6</accession>
<dbReference type="SUPFAM" id="SSF158472">
    <property type="entry name" value="HAMP domain-like"/>
    <property type="match status" value="1"/>
</dbReference>
<dbReference type="CDD" id="cd06225">
    <property type="entry name" value="HAMP"/>
    <property type="match status" value="1"/>
</dbReference>
<dbReference type="AlphaFoldDB" id="A0A951QSN6"/>
<feature type="transmembrane region" description="Helical" evidence="1">
    <location>
        <begin position="7"/>
        <end position="30"/>
    </location>
</feature>
<dbReference type="Proteomes" id="UP000729701">
    <property type="component" value="Unassembled WGS sequence"/>
</dbReference>
<evidence type="ECO:0000313" key="4">
    <source>
        <dbReference type="Proteomes" id="UP000729701"/>
    </source>
</evidence>
<evidence type="ECO:0000313" key="3">
    <source>
        <dbReference type="EMBL" id="MBW4671405.1"/>
    </source>
</evidence>
<proteinExistence type="predicted"/>
<dbReference type="PROSITE" id="PS50885">
    <property type="entry name" value="HAMP"/>
    <property type="match status" value="1"/>
</dbReference>
<dbReference type="GO" id="GO:0016020">
    <property type="term" value="C:membrane"/>
    <property type="evidence" value="ECO:0007669"/>
    <property type="project" value="InterPro"/>
</dbReference>
<evidence type="ECO:0000259" key="2">
    <source>
        <dbReference type="PROSITE" id="PS50885"/>
    </source>
</evidence>
<keyword evidence="1" id="KW-1133">Transmembrane helix</keyword>
<dbReference type="InterPro" id="IPR003660">
    <property type="entry name" value="HAMP_dom"/>
</dbReference>
<reference evidence="3" key="1">
    <citation type="submission" date="2021-05" db="EMBL/GenBank/DDBJ databases">
        <authorList>
            <person name="Pietrasiak N."/>
            <person name="Ward R."/>
            <person name="Stajich J.E."/>
            <person name="Kurbessoian T."/>
        </authorList>
    </citation>
    <scope>NUCLEOTIDE SEQUENCE</scope>
    <source>
        <strain evidence="3">GSE-NOS-MK-12-04C</strain>
    </source>
</reference>
<organism evidence="3 4">
    <name type="scientific">Cyanomargarita calcarea GSE-NOS-MK-12-04C</name>
    <dbReference type="NCBI Taxonomy" id="2839659"/>
    <lineage>
        <taxon>Bacteria</taxon>
        <taxon>Bacillati</taxon>
        <taxon>Cyanobacteriota</taxon>
        <taxon>Cyanophyceae</taxon>
        <taxon>Nostocales</taxon>
        <taxon>Cyanomargaritaceae</taxon>
        <taxon>Cyanomargarita</taxon>
    </lineage>
</organism>
<dbReference type="Gene3D" id="6.10.340.10">
    <property type="match status" value="1"/>
</dbReference>
<name>A0A951QSN6_9CYAN</name>